<feature type="domain" description="SGNH" evidence="3">
    <location>
        <begin position="387"/>
        <end position="636"/>
    </location>
</feature>
<dbReference type="InterPro" id="IPR002656">
    <property type="entry name" value="Acyl_transf_3_dom"/>
</dbReference>
<evidence type="ECO:0000256" key="1">
    <source>
        <dbReference type="SAM" id="Phobius"/>
    </source>
</evidence>
<feature type="transmembrane region" description="Helical" evidence="1">
    <location>
        <begin position="246"/>
        <end position="265"/>
    </location>
</feature>
<keyword evidence="1" id="KW-0812">Transmembrane</keyword>
<reference evidence="4" key="1">
    <citation type="journal article" date="2015" name="Nature">
        <title>Complex archaea that bridge the gap between prokaryotes and eukaryotes.</title>
        <authorList>
            <person name="Spang A."/>
            <person name="Saw J.H."/>
            <person name="Jorgensen S.L."/>
            <person name="Zaremba-Niedzwiedzka K."/>
            <person name="Martijn J."/>
            <person name="Lind A.E."/>
            <person name="van Eijk R."/>
            <person name="Schleper C."/>
            <person name="Guy L."/>
            <person name="Ettema T.J."/>
        </authorList>
    </citation>
    <scope>NUCLEOTIDE SEQUENCE</scope>
</reference>
<organism evidence="4">
    <name type="scientific">marine sediment metagenome</name>
    <dbReference type="NCBI Taxonomy" id="412755"/>
    <lineage>
        <taxon>unclassified sequences</taxon>
        <taxon>metagenomes</taxon>
        <taxon>ecological metagenomes</taxon>
    </lineage>
</organism>
<dbReference type="InterPro" id="IPR043968">
    <property type="entry name" value="SGNH"/>
</dbReference>
<feature type="transmembrane region" description="Helical" evidence="1">
    <location>
        <begin position="189"/>
        <end position="210"/>
    </location>
</feature>
<dbReference type="PANTHER" id="PTHR23028">
    <property type="entry name" value="ACETYLTRANSFERASE"/>
    <property type="match status" value="1"/>
</dbReference>
<evidence type="ECO:0000259" key="2">
    <source>
        <dbReference type="Pfam" id="PF01757"/>
    </source>
</evidence>
<accession>A0A0F9W3J2</accession>
<proteinExistence type="predicted"/>
<feature type="transmembrane region" description="Helical" evidence="1">
    <location>
        <begin position="9"/>
        <end position="27"/>
    </location>
</feature>
<evidence type="ECO:0000313" key="4">
    <source>
        <dbReference type="EMBL" id="KKO11841.1"/>
    </source>
</evidence>
<dbReference type="AlphaFoldDB" id="A0A0F9W3J2"/>
<dbReference type="PANTHER" id="PTHR23028:SF53">
    <property type="entry name" value="ACYL_TRANSF_3 DOMAIN-CONTAINING PROTEIN"/>
    <property type="match status" value="1"/>
</dbReference>
<dbReference type="GO" id="GO:0009103">
    <property type="term" value="P:lipopolysaccharide biosynthetic process"/>
    <property type="evidence" value="ECO:0007669"/>
    <property type="project" value="TreeGrafter"/>
</dbReference>
<feature type="transmembrane region" description="Helical" evidence="1">
    <location>
        <begin position="277"/>
        <end position="301"/>
    </location>
</feature>
<dbReference type="Pfam" id="PF01757">
    <property type="entry name" value="Acyl_transf_3"/>
    <property type="match status" value="1"/>
</dbReference>
<feature type="transmembrane region" description="Helical" evidence="1">
    <location>
        <begin position="33"/>
        <end position="53"/>
    </location>
</feature>
<dbReference type="InterPro" id="IPR050879">
    <property type="entry name" value="Acyltransferase_3"/>
</dbReference>
<keyword evidence="1" id="KW-1133">Transmembrane helix</keyword>
<feature type="transmembrane region" description="Helical" evidence="1">
    <location>
        <begin position="164"/>
        <end position="183"/>
    </location>
</feature>
<gene>
    <name evidence="4" type="ORF">LCGC14_0013450</name>
</gene>
<dbReference type="Pfam" id="PF19040">
    <property type="entry name" value="SGNH"/>
    <property type="match status" value="1"/>
</dbReference>
<evidence type="ECO:0008006" key="5">
    <source>
        <dbReference type="Google" id="ProtNLM"/>
    </source>
</evidence>
<feature type="transmembrane region" description="Helical" evidence="1">
    <location>
        <begin position="307"/>
        <end position="328"/>
    </location>
</feature>
<comment type="caution">
    <text evidence="4">The sequence shown here is derived from an EMBL/GenBank/DDBJ whole genome shotgun (WGS) entry which is preliminary data.</text>
</comment>
<feature type="transmembrane region" description="Helical" evidence="1">
    <location>
        <begin position="137"/>
        <end position="157"/>
    </location>
</feature>
<name>A0A0F9W3J2_9ZZZZ</name>
<keyword evidence="1" id="KW-0472">Membrane</keyword>
<feature type="transmembrane region" description="Helical" evidence="1">
    <location>
        <begin position="74"/>
        <end position="93"/>
    </location>
</feature>
<feature type="domain" description="Acyltransferase 3" evidence="2">
    <location>
        <begin position="7"/>
        <end position="325"/>
    </location>
</feature>
<feature type="transmembrane region" description="Helical" evidence="1">
    <location>
        <begin position="222"/>
        <end position="240"/>
    </location>
</feature>
<feature type="transmembrane region" description="Helical" evidence="1">
    <location>
        <begin position="340"/>
        <end position="358"/>
    </location>
</feature>
<protein>
    <recommendedName>
        <fullName evidence="5">Acyltransferase 3 domain-containing protein</fullName>
    </recommendedName>
</protein>
<dbReference type="GO" id="GO:0016020">
    <property type="term" value="C:membrane"/>
    <property type="evidence" value="ECO:0007669"/>
    <property type="project" value="TreeGrafter"/>
</dbReference>
<dbReference type="EMBL" id="LAZR01000002">
    <property type="protein sequence ID" value="KKO11841.1"/>
    <property type="molecule type" value="Genomic_DNA"/>
</dbReference>
<sequence>MDKDFRHDINALRAIAVVAVLLFHFRVPGFAGGFAGVDVFFVISGFLMASIILTRLQQQSFSLGHFYLARVRRIVPTLAVLVTSLLLIGWWLLPPIDYRDLAANGLYALMLIANIRFQRDAGYFEAASHDNWLLHTWSLAVEGQFYLVLPLVLMLVWRFSRNGLLPVLMALMLVSLARSAWLAHNSPDAAFFLLQSRAWQLLTGAIVFMISQRAVAGRIQPYATPVSALGLLLILATIVSVDASTVWPGIAAIAPVAGTAMILLMAPQAPWMRAAPLYYLGLSSYSLYLWHWPVVVALIFLGIADSVLAISGGMALSVLLGLLSWRLIENPSRKTLKSAYVLAGIVAVTLTPAVLIYSQDGIPGRLPANAERAAAEALNFDPRRGECLARNGRDFPWCQYGGPDTRAIVVGDSHASSLFTAITSLVQQDDAAAEEEPEAGILASAYNGCPTLMQGSSVDNSAGCRAFNQFLVEQLARLDSNIPLIIVNRSSVYHLGSAVRSDSDFQRPLVSYGRRQARPSPALTARYREDLIATACHFAAQRPVYLVRPIPEMPVDVPRSMARRHLLKRAGEIRLPRTVYDQRHAAVWQAQDQAAQQCDVQILDPTQALCDSDDCYGSDHGRPLYYDEDHLSEFGAVKGTEGFSLR</sequence>
<evidence type="ECO:0000259" key="3">
    <source>
        <dbReference type="Pfam" id="PF19040"/>
    </source>
</evidence>
<dbReference type="GO" id="GO:0016747">
    <property type="term" value="F:acyltransferase activity, transferring groups other than amino-acyl groups"/>
    <property type="evidence" value="ECO:0007669"/>
    <property type="project" value="InterPro"/>
</dbReference>